<dbReference type="InterPro" id="IPR005818">
    <property type="entry name" value="Histone_H1/H5_H15"/>
</dbReference>
<comment type="similarity">
    <text evidence="2">Belongs to the histone H1/H5 family.</text>
</comment>
<keyword evidence="1 2" id="KW-0238">DNA-binding</keyword>
<reference evidence="5" key="1">
    <citation type="submission" date="2025-08" db="UniProtKB">
        <authorList>
            <consortium name="Ensembl"/>
        </authorList>
    </citation>
    <scope>IDENTIFICATION</scope>
</reference>
<feature type="region of interest" description="Disordered" evidence="3">
    <location>
        <begin position="1"/>
        <end position="28"/>
    </location>
</feature>
<dbReference type="Ensembl" id="ENSPKIT00000034836.1">
    <property type="protein sequence ID" value="ENSPKIP00000010701.1"/>
    <property type="gene ID" value="ENSPKIG00000025319.1"/>
</dbReference>
<dbReference type="InterPro" id="IPR005819">
    <property type="entry name" value="H1/H5"/>
</dbReference>
<evidence type="ECO:0000313" key="6">
    <source>
        <dbReference type="Proteomes" id="UP000261540"/>
    </source>
</evidence>
<dbReference type="PRINTS" id="PR00624">
    <property type="entry name" value="HISTONEH5"/>
</dbReference>
<comment type="subcellular location">
    <subcellularLocation>
        <location evidence="2">Nucleus</location>
    </subcellularLocation>
</comment>
<keyword evidence="2" id="KW-0158">Chromosome</keyword>
<dbReference type="GO" id="GO:0000786">
    <property type="term" value="C:nucleosome"/>
    <property type="evidence" value="ECO:0007669"/>
    <property type="project" value="InterPro"/>
</dbReference>
<feature type="domain" description="H15" evidence="4">
    <location>
        <begin position="26"/>
        <end position="101"/>
    </location>
</feature>
<dbReference type="STRING" id="1676925.ENSPKIP00000010701"/>
<keyword evidence="2" id="KW-0539">Nucleus</keyword>
<reference evidence="5" key="2">
    <citation type="submission" date="2025-09" db="UniProtKB">
        <authorList>
            <consortium name="Ensembl"/>
        </authorList>
    </citation>
    <scope>IDENTIFICATION</scope>
</reference>
<dbReference type="GO" id="GO:0003677">
    <property type="term" value="F:DNA binding"/>
    <property type="evidence" value="ECO:0007669"/>
    <property type="project" value="UniProtKB-KW"/>
</dbReference>
<dbReference type="Pfam" id="PF00538">
    <property type="entry name" value="Linker_histone"/>
    <property type="match status" value="1"/>
</dbReference>
<dbReference type="PROSITE" id="PS51504">
    <property type="entry name" value="H15"/>
    <property type="match status" value="1"/>
</dbReference>
<sequence>VPGEIVDISAAPGTPAKKKKSGKKKNQPGKYSMLVIDIIRKLAERNGSSLVKIYNEAKKVSWFDQQNGRTYLRYSIKALLLNDSLIQVKGTGANGSFKINKKKFEKSGDKKSASKSPKAPAAARKAKKPSEKKAKAKASPKKKKKPDAPAGAPKKAAVKPKKAAKKPTAAKKVKPKKVTKPSVPKVPKAKKAPKESK</sequence>
<dbReference type="SUPFAM" id="SSF46785">
    <property type="entry name" value="Winged helix' DNA-binding domain"/>
    <property type="match status" value="1"/>
</dbReference>
<feature type="compositionally biased region" description="Basic residues" evidence="3">
    <location>
        <begin position="134"/>
        <end position="145"/>
    </location>
</feature>
<dbReference type="Gene3D" id="1.10.10.10">
    <property type="entry name" value="Winged helix-like DNA-binding domain superfamily/Winged helix DNA-binding domain"/>
    <property type="match status" value="1"/>
</dbReference>
<dbReference type="FunFam" id="1.10.10.10:FF:000353">
    <property type="entry name" value="H1 histone family member X"/>
    <property type="match status" value="1"/>
</dbReference>
<dbReference type="AlphaFoldDB" id="A0A3B3QZ20"/>
<evidence type="ECO:0000313" key="5">
    <source>
        <dbReference type="Ensembl" id="ENSPKIP00000010701.1"/>
    </source>
</evidence>
<dbReference type="GO" id="GO:0005634">
    <property type="term" value="C:nucleus"/>
    <property type="evidence" value="ECO:0007669"/>
    <property type="project" value="UniProtKB-SubCell"/>
</dbReference>
<evidence type="ECO:0000256" key="3">
    <source>
        <dbReference type="SAM" id="MobiDB-lite"/>
    </source>
</evidence>
<protein>
    <submittedName>
        <fullName evidence="5">H1.10 linker histone</fullName>
    </submittedName>
</protein>
<dbReference type="Proteomes" id="UP000261540">
    <property type="component" value="Unplaced"/>
</dbReference>
<dbReference type="GO" id="GO:0030527">
    <property type="term" value="F:structural constituent of chromatin"/>
    <property type="evidence" value="ECO:0007669"/>
    <property type="project" value="InterPro"/>
</dbReference>
<dbReference type="InterPro" id="IPR036390">
    <property type="entry name" value="WH_DNA-bd_sf"/>
</dbReference>
<keyword evidence="6" id="KW-1185">Reference proteome</keyword>
<name>A0A3B3QZ20_9TELE</name>
<evidence type="ECO:0000256" key="2">
    <source>
        <dbReference type="RuleBase" id="RU003894"/>
    </source>
</evidence>
<evidence type="ECO:0000256" key="1">
    <source>
        <dbReference type="ARBA" id="ARBA00023125"/>
    </source>
</evidence>
<feature type="compositionally biased region" description="Basic residues" evidence="3">
    <location>
        <begin position="156"/>
        <end position="179"/>
    </location>
</feature>
<organism evidence="5 6">
    <name type="scientific">Paramormyrops kingsleyae</name>
    <dbReference type="NCBI Taxonomy" id="1676925"/>
    <lineage>
        <taxon>Eukaryota</taxon>
        <taxon>Metazoa</taxon>
        <taxon>Chordata</taxon>
        <taxon>Craniata</taxon>
        <taxon>Vertebrata</taxon>
        <taxon>Euteleostomi</taxon>
        <taxon>Actinopterygii</taxon>
        <taxon>Neopterygii</taxon>
        <taxon>Teleostei</taxon>
        <taxon>Osteoglossocephala</taxon>
        <taxon>Osteoglossomorpha</taxon>
        <taxon>Osteoglossiformes</taxon>
        <taxon>Mormyridae</taxon>
        <taxon>Paramormyrops</taxon>
    </lineage>
</organism>
<dbReference type="GeneTree" id="ENSGT00730000111536"/>
<dbReference type="SMART" id="SM00526">
    <property type="entry name" value="H15"/>
    <property type="match status" value="1"/>
</dbReference>
<feature type="compositionally biased region" description="Low complexity" evidence="3">
    <location>
        <begin position="114"/>
        <end position="123"/>
    </location>
</feature>
<evidence type="ECO:0000259" key="4">
    <source>
        <dbReference type="PROSITE" id="PS51504"/>
    </source>
</evidence>
<dbReference type="GO" id="GO:0006334">
    <property type="term" value="P:nucleosome assembly"/>
    <property type="evidence" value="ECO:0007669"/>
    <property type="project" value="InterPro"/>
</dbReference>
<dbReference type="InterPro" id="IPR036388">
    <property type="entry name" value="WH-like_DNA-bd_sf"/>
</dbReference>
<dbReference type="CDD" id="cd00073">
    <property type="entry name" value="H15"/>
    <property type="match status" value="1"/>
</dbReference>
<accession>A0A3B3QZ20</accession>
<feature type="region of interest" description="Disordered" evidence="3">
    <location>
        <begin position="92"/>
        <end position="197"/>
    </location>
</feature>
<proteinExistence type="inferred from homology"/>
<feature type="compositionally biased region" description="Basic residues" evidence="3">
    <location>
        <begin position="16"/>
        <end position="27"/>
    </location>
</feature>